<evidence type="ECO:0000256" key="1">
    <source>
        <dbReference type="SAM" id="MobiDB-lite"/>
    </source>
</evidence>
<evidence type="ECO:0000313" key="3">
    <source>
        <dbReference type="Proteomes" id="UP000054279"/>
    </source>
</evidence>
<name>A0A0C9VTQ5_SPHS4</name>
<dbReference type="HOGENOM" id="CLU_1274972_0_0_1"/>
<dbReference type="OrthoDB" id="2272314at2759"/>
<gene>
    <name evidence="2" type="ORF">M422DRAFT_250761</name>
</gene>
<dbReference type="AlphaFoldDB" id="A0A0C9VTQ5"/>
<organism evidence="2 3">
    <name type="scientific">Sphaerobolus stellatus (strain SS14)</name>
    <dbReference type="NCBI Taxonomy" id="990650"/>
    <lineage>
        <taxon>Eukaryota</taxon>
        <taxon>Fungi</taxon>
        <taxon>Dikarya</taxon>
        <taxon>Basidiomycota</taxon>
        <taxon>Agaricomycotina</taxon>
        <taxon>Agaricomycetes</taxon>
        <taxon>Phallomycetidae</taxon>
        <taxon>Geastrales</taxon>
        <taxon>Sphaerobolaceae</taxon>
        <taxon>Sphaerobolus</taxon>
    </lineage>
</organism>
<protein>
    <submittedName>
        <fullName evidence="2">Unplaced genomic scaffold SPHSTscaffold_35, whole genome shotgun sequence</fullName>
    </submittedName>
</protein>
<feature type="compositionally biased region" description="Pro residues" evidence="1">
    <location>
        <begin position="77"/>
        <end position="103"/>
    </location>
</feature>
<proteinExistence type="predicted"/>
<evidence type="ECO:0000313" key="2">
    <source>
        <dbReference type="EMBL" id="KIJ45967.1"/>
    </source>
</evidence>
<accession>A0A0C9VTQ5</accession>
<reference evidence="2 3" key="1">
    <citation type="submission" date="2014-06" db="EMBL/GenBank/DDBJ databases">
        <title>Evolutionary Origins and Diversification of the Mycorrhizal Mutualists.</title>
        <authorList>
            <consortium name="DOE Joint Genome Institute"/>
            <consortium name="Mycorrhizal Genomics Consortium"/>
            <person name="Kohler A."/>
            <person name="Kuo A."/>
            <person name="Nagy L.G."/>
            <person name="Floudas D."/>
            <person name="Copeland A."/>
            <person name="Barry K.W."/>
            <person name="Cichocki N."/>
            <person name="Veneault-Fourrey C."/>
            <person name="LaButti K."/>
            <person name="Lindquist E.A."/>
            <person name="Lipzen A."/>
            <person name="Lundell T."/>
            <person name="Morin E."/>
            <person name="Murat C."/>
            <person name="Riley R."/>
            <person name="Ohm R."/>
            <person name="Sun H."/>
            <person name="Tunlid A."/>
            <person name="Henrissat B."/>
            <person name="Grigoriev I.V."/>
            <person name="Hibbett D.S."/>
            <person name="Martin F."/>
        </authorList>
    </citation>
    <scope>NUCLEOTIDE SEQUENCE [LARGE SCALE GENOMIC DNA]</scope>
    <source>
        <strain evidence="2 3">SS14</strain>
    </source>
</reference>
<dbReference type="EMBL" id="KN837110">
    <property type="protein sequence ID" value="KIJ45967.1"/>
    <property type="molecule type" value="Genomic_DNA"/>
</dbReference>
<feature type="region of interest" description="Disordered" evidence="1">
    <location>
        <begin position="1"/>
        <end position="116"/>
    </location>
</feature>
<dbReference type="Proteomes" id="UP000054279">
    <property type="component" value="Unassembled WGS sequence"/>
</dbReference>
<feature type="non-terminal residue" evidence="2">
    <location>
        <position position="217"/>
    </location>
</feature>
<keyword evidence="3" id="KW-1185">Reference proteome</keyword>
<sequence length="217" mass="24262">MTPHTERRQRTLRHHAPAAPSALDVQMEDPFLVPMASGSAPRPPHTRMLQIGRHQRNRLQPLPAFDPRFVPHGPVSHPQPQPQHAPPPPPPDPLPPHNHPLPVPLQAAQPAERQRRQYRRIGQGIMVHEPNQPRAPGLPMYLQHHNLGRINVKCQKCGALHWLGERSSSKGSKANPQFGICCLYGQVQLPATSQPPEHLLSLFTAQTAEGKAFRQHI</sequence>